<dbReference type="AlphaFoldDB" id="A0A6J8EJM8"/>
<dbReference type="Proteomes" id="UP000507470">
    <property type="component" value="Unassembled WGS sequence"/>
</dbReference>
<protein>
    <submittedName>
        <fullName evidence="2">Uncharacterized protein</fullName>
    </submittedName>
</protein>
<evidence type="ECO:0000256" key="1">
    <source>
        <dbReference type="SAM" id="MobiDB-lite"/>
    </source>
</evidence>
<feature type="region of interest" description="Disordered" evidence="1">
    <location>
        <begin position="62"/>
        <end position="90"/>
    </location>
</feature>
<reference evidence="2 3" key="1">
    <citation type="submission" date="2020-06" db="EMBL/GenBank/DDBJ databases">
        <authorList>
            <person name="Li R."/>
            <person name="Bekaert M."/>
        </authorList>
    </citation>
    <scope>NUCLEOTIDE SEQUENCE [LARGE SCALE GENOMIC DNA]</scope>
    <source>
        <strain evidence="3">wild</strain>
    </source>
</reference>
<name>A0A6J8EJM8_MYTCO</name>
<accession>A0A6J8EJM8</accession>
<gene>
    <name evidence="2" type="ORF">MCOR_52389</name>
</gene>
<organism evidence="2 3">
    <name type="scientific">Mytilus coruscus</name>
    <name type="common">Sea mussel</name>
    <dbReference type="NCBI Taxonomy" id="42192"/>
    <lineage>
        <taxon>Eukaryota</taxon>
        <taxon>Metazoa</taxon>
        <taxon>Spiralia</taxon>
        <taxon>Lophotrochozoa</taxon>
        <taxon>Mollusca</taxon>
        <taxon>Bivalvia</taxon>
        <taxon>Autobranchia</taxon>
        <taxon>Pteriomorphia</taxon>
        <taxon>Mytilida</taxon>
        <taxon>Mytiloidea</taxon>
        <taxon>Mytilidae</taxon>
        <taxon>Mytilinae</taxon>
        <taxon>Mytilus</taxon>
    </lineage>
</organism>
<keyword evidence="3" id="KW-1185">Reference proteome</keyword>
<dbReference type="EMBL" id="CACVKT020009075">
    <property type="protein sequence ID" value="CAC5420126.1"/>
    <property type="molecule type" value="Genomic_DNA"/>
</dbReference>
<feature type="compositionally biased region" description="Polar residues" evidence="1">
    <location>
        <begin position="62"/>
        <end position="72"/>
    </location>
</feature>
<feature type="compositionally biased region" description="Basic and acidic residues" evidence="1">
    <location>
        <begin position="73"/>
        <end position="90"/>
    </location>
</feature>
<evidence type="ECO:0000313" key="3">
    <source>
        <dbReference type="Proteomes" id="UP000507470"/>
    </source>
</evidence>
<proteinExistence type="predicted"/>
<evidence type="ECO:0000313" key="2">
    <source>
        <dbReference type="EMBL" id="CAC5420126.1"/>
    </source>
</evidence>
<sequence length="192" mass="22515">MQNADVRGSDMKYSSVPPIYNSNLQTGPMTPLIINQLPIVQHSIQQARSSRSPARPQLITNNKYQSQQQQKGNPDRKHMTVQERKRRDRMEHTENISELIQEVLNDTTATRALDKVRYKAKPTLDVWSVDIKAALDEMRKYYALWVEQGKSKDRQNSTYQHRIQTRKKFRRQAGIENARTKEEEKIQMDYGN</sequence>